<dbReference type="RefSeq" id="XP_048136903.1">
    <property type="nucleotide sequence ID" value="XM_048280946.1"/>
</dbReference>
<reference evidence="6" key="1">
    <citation type="submission" date="2025-08" db="UniProtKB">
        <authorList>
            <consortium name="RefSeq"/>
        </authorList>
    </citation>
    <scope>IDENTIFICATION</scope>
    <source>
        <tissue evidence="6">Leaf</tissue>
    </source>
</reference>
<gene>
    <name evidence="6" type="primary">LOC115757275</name>
</gene>
<keyword evidence="4" id="KW-0802">TPR repeat</keyword>
<evidence type="ECO:0000256" key="2">
    <source>
        <dbReference type="ARBA" id="ARBA00019992"/>
    </source>
</evidence>
<dbReference type="CDD" id="cd05804">
    <property type="entry name" value="StaR_like"/>
    <property type="match status" value="1"/>
</dbReference>
<dbReference type="PANTHER" id="PTHR16263:SF4">
    <property type="entry name" value="TETRATRICOPEPTIDE REPEAT PROTEIN 38"/>
    <property type="match status" value="1"/>
</dbReference>
<comment type="similarity">
    <text evidence="1">Belongs to the TTC38 family.</text>
</comment>
<evidence type="ECO:0000256" key="3">
    <source>
        <dbReference type="ARBA" id="ARBA00022737"/>
    </source>
</evidence>
<evidence type="ECO:0000313" key="6">
    <source>
        <dbReference type="RefSeq" id="XP_048136903.1"/>
    </source>
</evidence>
<dbReference type="PANTHER" id="PTHR16263">
    <property type="entry name" value="TETRATRICOPEPTIDE REPEAT PROTEIN 38"/>
    <property type="match status" value="1"/>
</dbReference>
<evidence type="ECO:0000313" key="5">
    <source>
        <dbReference type="Proteomes" id="UP000827889"/>
    </source>
</evidence>
<sequence>MGGEGVRFDAWGYGVNASSDDCVSAINAYYQQVLSYGRKRSVILEAVDHDGDCVLANILAAHYLCSADPSRLPSLIQAAKSRFEQATPYEKAVFNAVSSLISDNRDDEAAFELHQKLLKDFPRDLVSLKRAQILCFYMGRPDLSLNLVEQVLPENQQENYVYGMLAFPLLELGRMADAEKAAKKGFEINNEDCWAQHALCHVSQYECHFKEAVEFMEACSPSWSPCSSFMLTHNWWHVALCYLEGHSPIRKVLDIYDNHIWKELERPDAVPAEVYLNALGLLLRVHVRDHIDVFEERLKVLVCRLTDQFAKFFQKTWYIEWHLDLLTLWALAYSGELSIAEELFSGLKSRFSRMSKKKQSYMHSGILLAEAIFDYGRGKYEQALEVLGPDFDANNCKMIGASDEQLDVFNEVWFIMLLSTGQATKATEAIEERIKKREGAPFLWQLQERGYKLMGKPEATVISEKLRAMESAYFK</sequence>
<evidence type="ECO:0000256" key="1">
    <source>
        <dbReference type="ARBA" id="ARBA00005857"/>
    </source>
</evidence>
<keyword evidence="5" id="KW-1185">Reference proteome</keyword>
<organism evidence="5 6">
    <name type="scientific">Rhodamnia argentea</name>
    <dbReference type="NCBI Taxonomy" id="178133"/>
    <lineage>
        <taxon>Eukaryota</taxon>
        <taxon>Viridiplantae</taxon>
        <taxon>Streptophyta</taxon>
        <taxon>Embryophyta</taxon>
        <taxon>Tracheophyta</taxon>
        <taxon>Spermatophyta</taxon>
        <taxon>Magnoliopsida</taxon>
        <taxon>eudicotyledons</taxon>
        <taxon>Gunneridae</taxon>
        <taxon>Pentapetalae</taxon>
        <taxon>rosids</taxon>
        <taxon>malvids</taxon>
        <taxon>Myrtales</taxon>
        <taxon>Myrtaceae</taxon>
        <taxon>Myrtoideae</taxon>
        <taxon>Myrteae</taxon>
        <taxon>Australasian group</taxon>
        <taxon>Rhodamnia</taxon>
    </lineage>
</organism>
<protein>
    <recommendedName>
        <fullName evidence="2">Tetratricopeptide repeat protein 38</fullName>
    </recommendedName>
</protein>
<proteinExistence type="inferred from homology"/>
<dbReference type="GeneID" id="115757275"/>
<keyword evidence="3" id="KW-0677">Repeat</keyword>
<evidence type="ECO:0000256" key="4">
    <source>
        <dbReference type="ARBA" id="ARBA00022803"/>
    </source>
</evidence>
<name>A0ABM3HJX8_9MYRT</name>
<dbReference type="Proteomes" id="UP000827889">
    <property type="component" value="Chromosome 6"/>
</dbReference>
<dbReference type="InterPro" id="IPR011990">
    <property type="entry name" value="TPR-like_helical_dom_sf"/>
</dbReference>
<dbReference type="Gene3D" id="1.25.40.10">
    <property type="entry name" value="Tetratricopeptide repeat domain"/>
    <property type="match status" value="1"/>
</dbReference>
<dbReference type="SUPFAM" id="SSF48452">
    <property type="entry name" value="TPR-like"/>
    <property type="match status" value="1"/>
</dbReference>
<accession>A0ABM3HJX8</accession>
<dbReference type="InterPro" id="IPR033891">
    <property type="entry name" value="TTC38"/>
</dbReference>